<name>A0A8H4F066_MUCCL</name>
<accession>A0A8H4F066</accession>
<dbReference type="Proteomes" id="UP000469890">
    <property type="component" value="Unassembled WGS sequence"/>
</dbReference>
<sequence length="751" mass="83348">MKPFVEYSGVDPDLLFYQGKQYEHLEHVLRKKTIGVPFAWPLKIDHISPPLPKYDPSATRELEEEKELLAKDKSEYSGLLAKWGISFAEIKAGPLSIDFNVLVPAVIQAGGDMVKALPPFGNTRVDDALTFPDLGAITPHVQHLLHLGSALKYDKPFAISKPSGLQLTHASLTFEEAAILMPILHALLFCGKLYHGNTYYVGSDLRKGFTLGLFSTTRNGSYIIRHRNTTVRKLVDEMWRKGACYTVPDDVQEKWERWTKFNQFDPRTRSRASSIRDLVRFCWNKCKVAVVVQDIESAAIAFGLAQVKLCRIEMLDMGPVDGVTVFGKREHQDKAVHLKPSVKPNIYTTFSYKLRKNIFDVCKVPLDSEEFLMNWLDKQIDKTHLLGIANGDPPGTVILTPEFSLLAKTKGDTRYLGEFIANIADAVSRKCAACNGECKGLLIKDISLPAPSRNCSTILFFSTLLTIYVGGVLLKAGMTVDQCTACSDAKVTWMAVESLGIFTYCGLDSLLACWFILRTGEDAPKNMGPVLGIVMEGQVHGLRHAIEPGTTGSSLVSFPGHIYQGRQTCSCLVFEKCDLSNDILMEKARTAVISEQAPDVQLQQLLFIHSRPNYIAVDTCLAYPDGRIVQVQLGGQHLINRNLHRCVDMSEKLYATPLQVSECTDGSSIVDTQSTGLRFAVYTYGNEAIQSWVCGLFRKDNIIFQGRRSLPHSLALLEEGDILIQGFSGNSNANHSGQSLESTVERLSIQN</sequence>
<dbReference type="AlphaFoldDB" id="A0A8H4F066"/>
<proteinExistence type="predicted"/>
<comment type="caution">
    <text evidence="1">The sequence shown here is derived from an EMBL/GenBank/DDBJ whole genome shotgun (WGS) entry which is preliminary data.</text>
</comment>
<evidence type="ECO:0000313" key="2">
    <source>
        <dbReference type="Proteomes" id="UP000469890"/>
    </source>
</evidence>
<gene>
    <name evidence="1" type="ORF">FB192DRAFT_1437458</name>
</gene>
<organism evidence="1 2">
    <name type="scientific">Mucor circinelloides f. lusitanicus</name>
    <name type="common">Mucor racemosus var. lusitanicus</name>
    <dbReference type="NCBI Taxonomy" id="29924"/>
    <lineage>
        <taxon>Eukaryota</taxon>
        <taxon>Fungi</taxon>
        <taxon>Fungi incertae sedis</taxon>
        <taxon>Mucoromycota</taxon>
        <taxon>Mucoromycotina</taxon>
        <taxon>Mucoromycetes</taxon>
        <taxon>Mucorales</taxon>
        <taxon>Mucorineae</taxon>
        <taxon>Mucoraceae</taxon>
        <taxon>Mucor</taxon>
    </lineage>
</organism>
<protein>
    <submittedName>
        <fullName evidence="1">Uncharacterized protein</fullName>
    </submittedName>
</protein>
<reference evidence="1 2" key="1">
    <citation type="submission" date="2019-09" db="EMBL/GenBank/DDBJ databases">
        <authorList>
            <consortium name="DOE Joint Genome Institute"/>
            <person name="Mondo S.J."/>
            <person name="Navarro-Mendoza M.I."/>
            <person name="Perez-Arques C."/>
            <person name="Panchal S."/>
            <person name="Nicolas F.E."/>
            <person name="Ganguly P."/>
            <person name="Pangilinan J."/>
            <person name="Grigoriev I."/>
            <person name="Heitman J."/>
            <person name="Sanya K."/>
            <person name="Garre V."/>
        </authorList>
    </citation>
    <scope>NUCLEOTIDE SEQUENCE [LARGE SCALE GENOMIC DNA]</scope>
    <source>
        <strain evidence="1 2">MU402</strain>
    </source>
</reference>
<dbReference type="EMBL" id="JAAECE010000005">
    <property type="protein sequence ID" value="KAF1801151.1"/>
    <property type="molecule type" value="Genomic_DNA"/>
</dbReference>
<evidence type="ECO:0000313" key="1">
    <source>
        <dbReference type="EMBL" id="KAF1801151.1"/>
    </source>
</evidence>